<reference evidence="1 2" key="1">
    <citation type="journal article" date="2016" name="Nat. Commun.">
        <title>Thousands of microbial genomes shed light on interconnected biogeochemical processes in an aquifer system.</title>
        <authorList>
            <person name="Anantharaman K."/>
            <person name="Brown C.T."/>
            <person name="Hug L.A."/>
            <person name="Sharon I."/>
            <person name="Castelle C.J."/>
            <person name="Probst A.J."/>
            <person name="Thomas B.C."/>
            <person name="Singh A."/>
            <person name="Wilkins M.J."/>
            <person name="Karaoz U."/>
            <person name="Brodie E.L."/>
            <person name="Williams K.H."/>
            <person name="Hubbard S.S."/>
            <person name="Banfield J.F."/>
        </authorList>
    </citation>
    <scope>NUCLEOTIDE SEQUENCE [LARGE SCALE GENOMIC DNA]</scope>
</reference>
<accession>A0A1F6B2Z9</accession>
<proteinExistence type="predicted"/>
<gene>
    <name evidence="1" type="ORF">A3A63_01200</name>
</gene>
<evidence type="ECO:0000313" key="2">
    <source>
        <dbReference type="Proteomes" id="UP000176450"/>
    </source>
</evidence>
<evidence type="ECO:0000313" key="1">
    <source>
        <dbReference type="EMBL" id="OGG31288.1"/>
    </source>
</evidence>
<name>A0A1F6B2Z9_9BACT</name>
<dbReference type="AlphaFoldDB" id="A0A1F6B2Z9"/>
<dbReference type="NCBIfam" id="NF038399">
    <property type="entry name" value="NH_RiPP_Os17"/>
    <property type="match status" value="1"/>
</dbReference>
<dbReference type="Proteomes" id="UP000176450">
    <property type="component" value="Unassembled WGS sequence"/>
</dbReference>
<dbReference type="EMBL" id="MFJX01000017">
    <property type="protein sequence ID" value="OGG31288.1"/>
    <property type="molecule type" value="Genomic_DNA"/>
</dbReference>
<comment type="caution">
    <text evidence="1">The sequence shown here is derived from an EMBL/GenBank/DDBJ whole genome shotgun (WGS) entry which is preliminary data.</text>
</comment>
<protein>
    <submittedName>
        <fullName evidence="1">Uncharacterized protein</fullName>
    </submittedName>
</protein>
<sequence>MSQQTVQIIIGRAVTDKEFREKIFSDLDGVCAQYPDLTPAEIKSLKKMKKENVDKFAGDLDDRISKGQLSSW</sequence>
<organism evidence="1 2">
    <name type="scientific">Candidatus Gottesmanbacteria bacterium RIFCSPLOWO2_01_FULL_46_9</name>
    <dbReference type="NCBI Taxonomy" id="1798394"/>
    <lineage>
        <taxon>Bacteria</taxon>
        <taxon>Candidatus Gottesmaniibacteriota</taxon>
    </lineage>
</organism>